<evidence type="ECO:0000313" key="2">
    <source>
        <dbReference type="Proteomes" id="UP000728032"/>
    </source>
</evidence>
<dbReference type="EMBL" id="OC928360">
    <property type="protein sequence ID" value="CAD7657717.1"/>
    <property type="molecule type" value="Genomic_DNA"/>
</dbReference>
<reference evidence="1" key="1">
    <citation type="submission" date="2020-11" db="EMBL/GenBank/DDBJ databases">
        <authorList>
            <person name="Tran Van P."/>
        </authorList>
    </citation>
    <scope>NUCLEOTIDE SEQUENCE</scope>
</reference>
<dbReference type="OrthoDB" id="6515670at2759"/>
<protein>
    <submittedName>
        <fullName evidence="1">Uncharacterized protein</fullName>
    </submittedName>
</protein>
<evidence type="ECO:0000313" key="1">
    <source>
        <dbReference type="EMBL" id="CAD7657717.1"/>
    </source>
</evidence>
<keyword evidence="2" id="KW-1185">Reference proteome</keyword>
<proteinExistence type="predicted"/>
<sequence>MGAAKAYERAATLRFDNPNILNENNSKDTKTTIQYLESAIVNYDAIHKYRHAGTLHYRCSKILRLMNASSEEVAKHYCQALEYFTMRNHEVKHRKRIDVAKHYCQALEYFTMRNHEVKHRKRIDYSRYSTRECDSNRSTDNEDSQGAHTEYFMSGASCSKKGDLFDMTPAELMAPNLHHSSKESIISITQHNQMKQQTNRCIEDRIESAKKLVKKLH</sequence>
<accession>A0A7R9QUW5</accession>
<organism evidence="1">
    <name type="scientific">Oppiella nova</name>
    <dbReference type="NCBI Taxonomy" id="334625"/>
    <lineage>
        <taxon>Eukaryota</taxon>
        <taxon>Metazoa</taxon>
        <taxon>Ecdysozoa</taxon>
        <taxon>Arthropoda</taxon>
        <taxon>Chelicerata</taxon>
        <taxon>Arachnida</taxon>
        <taxon>Acari</taxon>
        <taxon>Acariformes</taxon>
        <taxon>Sarcoptiformes</taxon>
        <taxon>Oribatida</taxon>
        <taxon>Brachypylina</taxon>
        <taxon>Oppioidea</taxon>
        <taxon>Oppiidae</taxon>
        <taxon>Oppiella</taxon>
    </lineage>
</organism>
<dbReference type="AlphaFoldDB" id="A0A7R9QUW5"/>
<name>A0A7R9QUW5_9ACAR</name>
<gene>
    <name evidence="1" type="ORF">ONB1V03_LOCUS14342</name>
</gene>
<feature type="non-terminal residue" evidence="1">
    <location>
        <position position="217"/>
    </location>
</feature>
<dbReference type="Proteomes" id="UP000728032">
    <property type="component" value="Unassembled WGS sequence"/>
</dbReference>
<dbReference type="EMBL" id="CAJPVJ010013535">
    <property type="protein sequence ID" value="CAG2174903.1"/>
    <property type="molecule type" value="Genomic_DNA"/>
</dbReference>